<dbReference type="InterPro" id="IPR022300">
    <property type="entry name" value="PPK2-rel_1"/>
</dbReference>
<evidence type="ECO:0000256" key="1">
    <source>
        <dbReference type="ARBA" id="ARBA00009924"/>
    </source>
</evidence>
<dbReference type="EMBL" id="JBHRTP010000018">
    <property type="protein sequence ID" value="MFC3107715.1"/>
    <property type="molecule type" value="Genomic_DNA"/>
</dbReference>
<dbReference type="InterPro" id="IPR022488">
    <property type="entry name" value="PPK2-related"/>
</dbReference>
<feature type="region of interest" description="Disordered" evidence="4">
    <location>
        <begin position="1"/>
        <end position="42"/>
    </location>
</feature>
<protein>
    <submittedName>
        <fullName evidence="6">PPK2 family polyphosphate kinase</fullName>
    </submittedName>
</protein>
<feature type="compositionally biased region" description="Basic and acidic residues" evidence="4">
    <location>
        <begin position="27"/>
        <end position="42"/>
    </location>
</feature>
<dbReference type="NCBIfam" id="TIGR03709">
    <property type="entry name" value="PPK2_rel_1"/>
    <property type="match status" value="1"/>
</dbReference>
<reference evidence="7" key="1">
    <citation type="journal article" date="2019" name="Int. J. Syst. Evol. Microbiol.">
        <title>The Global Catalogue of Microorganisms (GCM) 10K type strain sequencing project: providing services to taxonomists for standard genome sequencing and annotation.</title>
        <authorList>
            <consortium name="The Broad Institute Genomics Platform"/>
            <consortium name="The Broad Institute Genome Sequencing Center for Infectious Disease"/>
            <person name="Wu L."/>
            <person name="Ma J."/>
        </authorList>
    </citation>
    <scope>NUCLEOTIDE SEQUENCE [LARGE SCALE GENOMIC DNA]</scope>
    <source>
        <strain evidence="7">KCTC 42986</strain>
    </source>
</reference>
<name>A0ABV7F2F6_9BURK</name>
<evidence type="ECO:0000313" key="7">
    <source>
        <dbReference type="Proteomes" id="UP001595530"/>
    </source>
</evidence>
<keyword evidence="7" id="KW-1185">Reference proteome</keyword>
<dbReference type="InterPro" id="IPR027417">
    <property type="entry name" value="P-loop_NTPase"/>
</dbReference>
<evidence type="ECO:0000256" key="3">
    <source>
        <dbReference type="ARBA" id="ARBA00022777"/>
    </source>
</evidence>
<dbReference type="PIRSF" id="PIRSF028756">
    <property type="entry name" value="PPK2_prd"/>
    <property type="match status" value="1"/>
</dbReference>
<comment type="similarity">
    <text evidence="1">Belongs to the polyphosphate kinase 2 (PPK2) family. Class I subfamily.</text>
</comment>
<sequence>MNFRKQFRASNKLKLQDQDAAQAPLASDDKDQSKGQDKEHDKQRVVELAAQIAAYQTVFYAERSRKLLVVLQGMDTAGKDGTVSDVFGRINPLGLRTVSFKAPSLVERDHDYLWRIHQQLPVKGEIVLFNRSHYEDVLITRVHQLIDEAECKRRYAQIADFERMQAETGSVILKFFLHISRDEQKERLQDRLDDPDKHWKFDPQDLVERKSWDDYQRAYEQAIRATDADHAPWYVIPADSKTQRNLAIGSVMVETLERMKLAYPAPHPEYAKLRIT</sequence>
<evidence type="ECO:0000313" key="6">
    <source>
        <dbReference type="EMBL" id="MFC3107715.1"/>
    </source>
</evidence>
<feature type="domain" description="Polyphosphate kinase-2-related" evidence="5">
    <location>
        <begin position="37"/>
        <end position="260"/>
    </location>
</feature>
<dbReference type="PANTHER" id="PTHR34383">
    <property type="entry name" value="POLYPHOSPHATE:AMP PHOSPHOTRANSFERASE-RELATED"/>
    <property type="match status" value="1"/>
</dbReference>
<dbReference type="GO" id="GO:0016301">
    <property type="term" value="F:kinase activity"/>
    <property type="evidence" value="ECO:0007669"/>
    <property type="project" value="UniProtKB-KW"/>
</dbReference>
<comment type="caution">
    <text evidence="6">The sequence shown here is derived from an EMBL/GenBank/DDBJ whole genome shotgun (WGS) entry which is preliminary data.</text>
</comment>
<organism evidence="6 7">
    <name type="scientific">Undibacterium arcticum</name>
    <dbReference type="NCBI Taxonomy" id="1762892"/>
    <lineage>
        <taxon>Bacteria</taxon>
        <taxon>Pseudomonadati</taxon>
        <taxon>Pseudomonadota</taxon>
        <taxon>Betaproteobacteria</taxon>
        <taxon>Burkholderiales</taxon>
        <taxon>Oxalobacteraceae</taxon>
        <taxon>Undibacterium</taxon>
    </lineage>
</organism>
<evidence type="ECO:0000256" key="4">
    <source>
        <dbReference type="SAM" id="MobiDB-lite"/>
    </source>
</evidence>
<dbReference type="SUPFAM" id="SSF52540">
    <property type="entry name" value="P-loop containing nucleoside triphosphate hydrolases"/>
    <property type="match status" value="1"/>
</dbReference>
<accession>A0ABV7F2F6</accession>
<dbReference type="Pfam" id="PF03976">
    <property type="entry name" value="PPK2"/>
    <property type="match status" value="1"/>
</dbReference>
<evidence type="ECO:0000259" key="5">
    <source>
        <dbReference type="Pfam" id="PF03976"/>
    </source>
</evidence>
<dbReference type="PANTHER" id="PTHR34383:SF3">
    <property type="entry name" value="POLYPHOSPHATE:AMP PHOSPHOTRANSFERASE"/>
    <property type="match status" value="1"/>
</dbReference>
<dbReference type="Gene3D" id="3.40.50.300">
    <property type="entry name" value="P-loop containing nucleotide triphosphate hydrolases"/>
    <property type="match status" value="1"/>
</dbReference>
<keyword evidence="3 6" id="KW-0418">Kinase</keyword>
<dbReference type="RefSeq" id="WP_390321495.1">
    <property type="nucleotide sequence ID" value="NZ_JBHRTP010000018.1"/>
</dbReference>
<dbReference type="InterPro" id="IPR016898">
    <property type="entry name" value="Polyphosphate_phosphotransfera"/>
</dbReference>
<evidence type="ECO:0000256" key="2">
    <source>
        <dbReference type="ARBA" id="ARBA00022679"/>
    </source>
</evidence>
<keyword evidence="2" id="KW-0808">Transferase</keyword>
<proteinExistence type="inferred from homology"/>
<gene>
    <name evidence="6" type="ORF">ACFOFO_07035</name>
</gene>
<dbReference type="Proteomes" id="UP001595530">
    <property type="component" value="Unassembled WGS sequence"/>
</dbReference>